<dbReference type="Gene3D" id="3.30.1450.10">
    <property type="match status" value="1"/>
</dbReference>
<dbReference type="GO" id="GO:0051205">
    <property type="term" value="P:protein insertion into membrane"/>
    <property type="evidence" value="ECO:0007669"/>
    <property type="project" value="UniProtKB-UniRule"/>
</dbReference>
<evidence type="ECO:0000256" key="2">
    <source>
        <dbReference type="ARBA" id="ARBA00023136"/>
    </source>
</evidence>
<dbReference type="Proteomes" id="UP000244173">
    <property type="component" value="Chromosome"/>
</dbReference>
<evidence type="ECO:0000259" key="6">
    <source>
        <dbReference type="Pfam" id="PF04355"/>
    </source>
</evidence>
<reference evidence="7 8" key="1">
    <citation type="submission" date="2018-04" db="EMBL/GenBank/DDBJ databases">
        <title>Denitrifier Microvirgula.</title>
        <authorList>
            <person name="Anderson E."/>
            <person name="Jang J."/>
            <person name="Ishii S."/>
        </authorList>
    </citation>
    <scope>NUCLEOTIDE SEQUENCE [LARGE SCALE GENOMIC DNA]</scope>
    <source>
        <strain evidence="7 8">BE2.4</strain>
    </source>
</reference>
<feature type="signal peptide" evidence="5">
    <location>
        <begin position="1"/>
        <end position="24"/>
    </location>
</feature>
<sequence>MFKTKLAPLASVLLLSACSLQSLPGFLQPHTIDIQQGNVVTQDEIDKLRVGMTRSQVRFVLGTPMLADMFHANRWDYQFQLRRAGKLEDAKRFSVIFENDLLARWEGDGFPPRRPQVIDAVAIPAAADGAAPATAPAADSAQDTAK</sequence>
<name>A0A2S0PDY1_9NEIS</name>
<keyword evidence="1 4" id="KW-0732">Signal</keyword>
<comment type="subunit">
    <text evidence="4">Part of the Bam complex.</text>
</comment>
<evidence type="ECO:0000256" key="3">
    <source>
        <dbReference type="ARBA" id="ARBA00023237"/>
    </source>
</evidence>
<keyword evidence="4" id="KW-0564">Palmitate</keyword>
<feature type="domain" description="Outer membrane protein assembly factor BamE" evidence="6">
    <location>
        <begin position="37"/>
        <end position="106"/>
    </location>
</feature>
<dbReference type="AlphaFoldDB" id="A0A2S0PDY1"/>
<accession>A0A2S0PDY1</accession>
<dbReference type="OrthoDB" id="9808250at2"/>
<evidence type="ECO:0000313" key="7">
    <source>
        <dbReference type="EMBL" id="AVY95571.1"/>
    </source>
</evidence>
<dbReference type="EMBL" id="CP028519">
    <property type="protein sequence ID" value="AVY95571.1"/>
    <property type="molecule type" value="Genomic_DNA"/>
</dbReference>
<dbReference type="PROSITE" id="PS51257">
    <property type="entry name" value="PROKAR_LIPOPROTEIN"/>
    <property type="match status" value="1"/>
</dbReference>
<keyword evidence="3 4" id="KW-0998">Cell outer membrane</keyword>
<dbReference type="InterPro" id="IPR026592">
    <property type="entry name" value="BamE"/>
</dbReference>
<evidence type="ECO:0000256" key="4">
    <source>
        <dbReference type="HAMAP-Rule" id="MF_00925"/>
    </source>
</evidence>
<dbReference type="HAMAP" id="MF_00925">
    <property type="entry name" value="OM_assembly_BamE"/>
    <property type="match status" value="1"/>
</dbReference>
<organism evidence="7 8">
    <name type="scientific">Microvirgula aerodenitrificans</name>
    <dbReference type="NCBI Taxonomy" id="57480"/>
    <lineage>
        <taxon>Bacteria</taxon>
        <taxon>Pseudomonadati</taxon>
        <taxon>Pseudomonadota</taxon>
        <taxon>Betaproteobacteria</taxon>
        <taxon>Neisseriales</taxon>
        <taxon>Aquaspirillaceae</taxon>
        <taxon>Microvirgula</taxon>
    </lineage>
</organism>
<evidence type="ECO:0000313" key="8">
    <source>
        <dbReference type="Proteomes" id="UP000244173"/>
    </source>
</evidence>
<dbReference type="PANTHER" id="PTHR37482:SF1">
    <property type="entry name" value="OUTER MEMBRANE PROTEIN ASSEMBLY FACTOR BAME"/>
    <property type="match status" value="1"/>
</dbReference>
<feature type="chain" id="PRO_5015792790" description="Outer membrane protein assembly factor BamE" evidence="5">
    <location>
        <begin position="25"/>
        <end position="146"/>
    </location>
</feature>
<dbReference type="InterPro" id="IPR037873">
    <property type="entry name" value="BamE-like"/>
</dbReference>
<dbReference type="GO" id="GO:0030674">
    <property type="term" value="F:protein-macromolecule adaptor activity"/>
    <property type="evidence" value="ECO:0007669"/>
    <property type="project" value="TreeGrafter"/>
</dbReference>
<dbReference type="InterPro" id="IPR007450">
    <property type="entry name" value="BamE_dom"/>
</dbReference>
<comment type="similarity">
    <text evidence="4">Belongs to the BamE family.</text>
</comment>
<evidence type="ECO:0000256" key="1">
    <source>
        <dbReference type="ARBA" id="ARBA00022729"/>
    </source>
</evidence>
<dbReference type="GO" id="GO:0043165">
    <property type="term" value="P:Gram-negative-bacterium-type cell outer membrane assembly"/>
    <property type="evidence" value="ECO:0007669"/>
    <property type="project" value="UniProtKB-UniRule"/>
</dbReference>
<comment type="function">
    <text evidence="4">Part of the outer membrane protein assembly complex, which is involved in assembly and insertion of beta-barrel proteins into the outer membrane.</text>
</comment>
<gene>
    <name evidence="4" type="primary">bamE</name>
    <name evidence="7" type="ORF">DAI18_17110</name>
</gene>
<dbReference type="PANTHER" id="PTHR37482">
    <property type="entry name" value="OUTER MEMBRANE PROTEIN ASSEMBLY FACTOR BAME"/>
    <property type="match status" value="1"/>
</dbReference>
<keyword evidence="2 4" id="KW-0472">Membrane</keyword>
<dbReference type="KEGG" id="maer:DAI18_17110"/>
<dbReference type="RefSeq" id="WP_084300001.1">
    <property type="nucleotide sequence ID" value="NZ_CALFSO010000094.1"/>
</dbReference>
<dbReference type="STRING" id="1122240.GCA_000620105_01954"/>
<dbReference type="Pfam" id="PF04355">
    <property type="entry name" value="BamE"/>
    <property type="match status" value="1"/>
</dbReference>
<comment type="subcellular location">
    <subcellularLocation>
        <location evidence="4">Cell outer membrane</location>
        <topology evidence="4">Lipid-anchor</topology>
    </subcellularLocation>
</comment>
<evidence type="ECO:0000256" key="5">
    <source>
        <dbReference type="SAM" id="SignalP"/>
    </source>
</evidence>
<keyword evidence="8" id="KW-1185">Reference proteome</keyword>
<dbReference type="GO" id="GO:1990063">
    <property type="term" value="C:Bam protein complex"/>
    <property type="evidence" value="ECO:0007669"/>
    <property type="project" value="TreeGrafter"/>
</dbReference>
<protein>
    <recommendedName>
        <fullName evidence="4">Outer membrane protein assembly factor BamE</fullName>
    </recommendedName>
</protein>
<proteinExistence type="inferred from homology"/>
<keyword evidence="4" id="KW-0449">Lipoprotein</keyword>